<sequence length="576" mass="63506">MSRVVGFIDLDAYYCACEVKQKPSLLAGKPLAVCMYETWKKSPDRSADMDRIVKSGGAGLIAVSYEARAMGVKRQMSANEARKACPELITVMVPTKNGKADLSLYKENGEKVVEILQEFAGIVEKRSVDEVALDVTDAAQKLLETTPKELVARQAVNVSHFADSEISLKASKISHEAARRGHEGQHEYTKNDDDEKNHLLKYSSFDYLLLAGAVVINNARKAVRERLGFSCSAGIAANKMIAKVGCGLHKPNQQTIVFPRSVAVLLKDLPLNRLPGLGGDLGNRISSQLNITTAGGLANISRSILLNAGFQDADNLLAAANGTLDEPVKNRANYKSFGSSKTFYKHPITNLTIADQWLSNFAQEIFDRIKNDRNQRNRAPTNVTISITTDKSHVTRTEKVHIGWSDSPQPIVRSAHRLLRRWAGTRTAHLDIVVLGLGVSNFIDLPANKASVMDLLTRNPLHQSKKPSSSAEIMQPSKKKRTIAELLYQQATTSTKKTTTVGKKDSSFFPSSNIDPEVFAQLPPEIKAELLDDRTRLLRQSAPSLGNSHLEQRQVKKKKKTATTTIDSFFAPRRPR</sequence>
<dbReference type="InterPro" id="IPR017961">
    <property type="entry name" value="DNA_pol_Y-fam_little_finger"/>
</dbReference>
<dbReference type="SUPFAM" id="SSF56672">
    <property type="entry name" value="DNA/RNA polymerases"/>
    <property type="match status" value="1"/>
</dbReference>
<dbReference type="InterPro" id="IPR036775">
    <property type="entry name" value="DNA_pol_Y-fam_lit_finger_sf"/>
</dbReference>
<dbReference type="EMBL" id="HBIJ01003830">
    <property type="protein sequence ID" value="CAE0361985.1"/>
    <property type="molecule type" value="Transcribed_RNA"/>
</dbReference>
<dbReference type="GO" id="GO:0046872">
    <property type="term" value="F:metal ion binding"/>
    <property type="evidence" value="ECO:0007669"/>
    <property type="project" value="UniProtKB-KW"/>
</dbReference>
<dbReference type="InterPro" id="IPR043502">
    <property type="entry name" value="DNA/RNA_pol_sf"/>
</dbReference>
<comment type="subcellular location">
    <subcellularLocation>
        <location evidence="1">Nucleus</location>
    </subcellularLocation>
</comment>
<dbReference type="AlphaFoldDB" id="A0A7S3JSQ0"/>
<evidence type="ECO:0000259" key="9">
    <source>
        <dbReference type="PROSITE" id="PS50173"/>
    </source>
</evidence>
<dbReference type="GO" id="GO:0006281">
    <property type="term" value="P:DNA repair"/>
    <property type="evidence" value="ECO:0007669"/>
    <property type="project" value="UniProtKB-KW"/>
</dbReference>
<dbReference type="InterPro" id="IPR043128">
    <property type="entry name" value="Rev_trsase/Diguanyl_cyclase"/>
</dbReference>
<dbReference type="GO" id="GO:0003887">
    <property type="term" value="F:DNA-directed DNA polymerase activity"/>
    <property type="evidence" value="ECO:0007669"/>
    <property type="project" value="TreeGrafter"/>
</dbReference>
<dbReference type="GO" id="GO:0003684">
    <property type="term" value="F:damaged DNA binding"/>
    <property type="evidence" value="ECO:0007669"/>
    <property type="project" value="InterPro"/>
</dbReference>
<evidence type="ECO:0000256" key="2">
    <source>
        <dbReference type="ARBA" id="ARBA00022679"/>
    </source>
</evidence>
<protein>
    <recommendedName>
        <fullName evidence="7">DNA polymerase eta</fullName>
    </recommendedName>
</protein>
<dbReference type="Gene3D" id="3.30.70.270">
    <property type="match status" value="1"/>
</dbReference>
<evidence type="ECO:0000256" key="1">
    <source>
        <dbReference type="ARBA" id="ARBA00004123"/>
    </source>
</evidence>
<evidence type="ECO:0000256" key="7">
    <source>
        <dbReference type="ARBA" id="ARBA00044975"/>
    </source>
</evidence>
<evidence type="ECO:0000256" key="6">
    <source>
        <dbReference type="ARBA" id="ARBA00023242"/>
    </source>
</evidence>
<accession>A0A7S3JSQ0</accession>
<dbReference type="PANTHER" id="PTHR45873:SF1">
    <property type="entry name" value="DNA POLYMERASE ETA"/>
    <property type="match status" value="1"/>
</dbReference>
<gene>
    <name evidence="10" type="ORF">ALAG00032_LOCUS2723</name>
</gene>
<dbReference type="PROSITE" id="PS50173">
    <property type="entry name" value="UMUC"/>
    <property type="match status" value="1"/>
</dbReference>
<evidence type="ECO:0000256" key="8">
    <source>
        <dbReference type="SAM" id="MobiDB-lite"/>
    </source>
</evidence>
<dbReference type="Gene3D" id="3.40.1170.60">
    <property type="match status" value="1"/>
</dbReference>
<keyword evidence="3" id="KW-0479">Metal-binding</keyword>
<keyword evidence="5" id="KW-0234">DNA repair</keyword>
<organism evidence="10">
    <name type="scientific">Aureoumbra lagunensis</name>
    <dbReference type="NCBI Taxonomy" id="44058"/>
    <lineage>
        <taxon>Eukaryota</taxon>
        <taxon>Sar</taxon>
        <taxon>Stramenopiles</taxon>
        <taxon>Ochrophyta</taxon>
        <taxon>Pelagophyceae</taxon>
        <taxon>Pelagomonadales</taxon>
        <taxon>Aureoumbra</taxon>
    </lineage>
</organism>
<keyword evidence="2" id="KW-0808">Transferase</keyword>
<evidence type="ECO:0000256" key="4">
    <source>
        <dbReference type="ARBA" id="ARBA00022763"/>
    </source>
</evidence>
<dbReference type="Pfam" id="PF11799">
    <property type="entry name" value="IMS_C"/>
    <property type="match status" value="1"/>
</dbReference>
<proteinExistence type="predicted"/>
<keyword evidence="4" id="KW-0227">DNA damage</keyword>
<name>A0A7S3JSQ0_9STRA</name>
<dbReference type="GO" id="GO:0042276">
    <property type="term" value="P:error-prone translesion synthesis"/>
    <property type="evidence" value="ECO:0007669"/>
    <property type="project" value="TreeGrafter"/>
</dbReference>
<dbReference type="Gene3D" id="6.10.250.1630">
    <property type="match status" value="1"/>
</dbReference>
<dbReference type="GO" id="GO:0005657">
    <property type="term" value="C:replication fork"/>
    <property type="evidence" value="ECO:0007669"/>
    <property type="project" value="TreeGrafter"/>
</dbReference>
<dbReference type="PANTHER" id="PTHR45873">
    <property type="entry name" value="DNA POLYMERASE ETA"/>
    <property type="match status" value="1"/>
</dbReference>
<dbReference type="Pfam" id="PF00817">
    <property type="entry name" value="IMS"/>
    <property type="match status" value="1"/>
</dbReference>
<dbReference type="Gene3D" id="3.30.1490.100">
    <property type="entry name" value="DNA polymerase, Y-family, little finger domain"/>
    <property type="match status" value="1"/>
</dbReference>
<feature type="region of interest" description="Disordered" evidence="8">
    <location>
        <begin position="539"/>
        <end position="576"/>
    </location>
</feature>
<dbReference type="InterPro" id="IPR052230">
    <property type="entry name" value="DNA_polymerase_eta"/>
</dbReference>
<dbReference type="InterPro" id="IPR001126">
    <property type="entry name" value="UmuC"/>
</dbReference>
<dbReference type="GO" id="GO:0009314">
    <property type="term" value="P:response to radiation"/>
    <property type="evidence" value="ECO:0007669"/>
    <property type="project" value="TreeGrafter"/>
</dbReference>
<evidence type="ECO:0000313" key="10">
    <source>
        <dbReference type="EMBL" id="CAE0361985.1"/>
    </source>
</evidence>
<evidence type="ECO:0000256" key="3">
    <source>
        <dbReference type="ARBA" id="ARBA00022723"/>
    </source>
</evidence>
<dbReference type="GO" id="GO:0005634">
    <property type="term" value="C:nucleus"/>
    <property type="evidence" value="ECO:0007669"/>
    <property type="project" value="UniProtKB-SubCell"/>
</dbReference>
<dbReference type="GO" id="GO:0035861">
    <property type="term" value="C:site of double-strand break"/>
    <property type="evidence" value="ECO:0007669"/>
    <property type="project" value="TreeGrafter"/>
</dbReference>
<feature type="domain" description="UmuC" evidence="9">
    <location>
        <begin position="5"/>
        <end position="278"/>
    </location>
</feature>
<dbReference type="SUPFAM" id="SSF100879">
    <property type="entry name" value="Lesion bypass DNA polymerase (Y-family), little finger domain"/>
    <property type="match status" value="1"/>
</dbReference>
<keyword evidence="6" id="KW-0539">Nucleus</keyword>
<reference evidence="10" key="1">
    <citation type="submission" date="2021-01" db="EMBL/GenBank/DDBJ databases">
        <authorList>
            <person name="Corre E."/>
            <person name="Pelletier E."/>
            <person name="Niang G."/>
            <person name="Scheremetjew M."/>
            <person name="Finn R."/>
            <person name="Kale V."/>
            <person name="Holt S."/>
            <person name="Cochrane G."/>
            <person name="Meng A."/>
            <person name="Brown T."/>
            <person name="Cohen L."/>
        </authorList>
    </citation>
    <scope>NUCLEOTIDE SEQUENCE</scope>
    <source>
        <strain evidence="10">CCMP1510</strain>
    </source>
</reference>
<evidence type="ECO:0000256" key="5">
    <source>
        <dbReference type="ARBA" id="ARBA00023204"/>
    </source>
</evidence>
<dbReference type="PIRSF" id="PIRSF036603">
    <property type="entry name" value="DPol_eta"/>
    <property type="match status" value="1"/>
</dbReference>